<dbReference type="Proteomes" id="UP000184300">
    <property type="component" value="Unassembled WGS sequence"/>
</dbReference>
<gene>
    <name evidence="1" type="ORF">ASPGLDRAFT_38164</name>
</gene>
<evidence type="ECO:0000313" key="1">
    <source>
        <dbReference type="EMBL" id="OJJ81394.1"/>
    </source>
</evidence>
<keyword evidence="2" id="KW-1185">Reference proteome</keyword>
<reference evidence="2" key="1">
    <citation type="journal article" date="2017" name="Genome Biol.">
        <title>Comparative genomics reveals high biological diversity and specific adaptations in the industrially and medically important fungal genus Aspergillus.</title>
        <authorList>
            <person name="de Vries R.P."/>
            <person name="Riley R."/>
            <person name="Wiebenga A."/>
            <person name="Aguilar-Osorio G."/>
            <person name="Amillis S."/>
            <person name="Uchima C.A."/>
            <person name="Anderluh G."/>
            <person name="Asadollahi M."/>
            <person name="Askin M."/>
            <person name="Barry K."/>
            <person name="Battaglia E."/>
            <person name="Bayram O."/>
            <person name="Benocci T."/>
            <person name="Braus-Stromeyer S.A."/>
            <person name="Caldana C."/>
            <person name="Canovas D."/>
            <person name="Cerqueira G.C."/>
            <person name="Chen F."/>
            <person name="Chen W."/>
            <person name="Choi C."/>
            <person name="Clum A."/>
            <person name="Dos Santos R.A."/>
            <person name="Damasio A.R."/>
            <person name="Diallinas G."/>
            <person name="Emri T."/>
            <person name="Fekete E."/>
            <person name="Flipphi M."/>
            <person name="Freyberg S."/>
            <person name="Gallo A."/>
            <person name="Gournas C."/>
            <person name="Habgood R."/>
            <person name="Hainaut M."/>
            <person name="Harispe M.L."/>
            <person name="Henrissat B."/>
            <person name="Hilden K.S."/>
            <person name="Hope R."/>
            <person name="Hossain A."/>
            <person name="Karabika E."/>
            <person name="Karaffa L."/>
            <person name="Karanyi Z."/>
            <person name="Krasevec N."/>
            <person name="Kuo A."/>
            <person name="Kusch H."/>
            <person name="LaButti K."/>
            <person name="Lagendijk E.L."/>
            <person name="Lapidus A."/>
            <person name="Levasseur A."/>
            <person name="Lindquist E."/>
            <person name="Lipzen A."/>
            <person name="Logrieco A.F."/>
            <person name="MacCabe A."/>
            <person name="Maekelae M.R."/>
            <person name="Malavazi I."/>
            <person name="Melin P."/>
            <person name="Meyer V."/>
            <person name="Mielnichuk N."/>
            <person name="Miskei M."/>
            <person name="Molnar A.P."/>
            <person name="Mule G."/>
            <person name="Ngan C.Y."/>
            <person name="Orejas M."/>
            <person name="Orosz E."/>
            <person name="Ouedraogo J.P."/>
            <person name="Overkamp K.M."/>
            <person name="Park H.-S."/>
            <person name="Perrone G."/>
            <person name="Piumi F."/>
            <person name="Punt P.J."/>
            <person name="Ram A.F."/>
            <person name="Ramon A."/>
            <person name="Rauscher S."/>
            <person name="Record E."/>
            <person name="Riano-Pachon D.M."/>
            <person name="Robert V."/>
            <person name="Roehrig J."/>
            <person name="Ruller R."/>
            <person name="Salamov A."/>
            <person name="Salih N.S."/>
            <person name="Samson R.A."/>
            <person name="Sandor E."/>
            <person name="Sanguinetti M."/>
            <person name="Schuetze T."/>
            <person name="Sepcic K."/>
            <person name="Shelest E."/>
            <person name="Sherlock G."/>
            <person name="Sophianopoulou V."/>
            <person name="Squina F.M."/>
            <person name="Sun H."/>
            <person name="Susca A."/>
            <person name="Todd R.B."/>
            <person name="Tsang A."/>
            <person name="Unkles S.E."/>
            <person name="van de Wiele N."/>
            <person name="van Rossen-Uffink D."/>
            <person name="Oliveira J.V."/>
            <person name="Vesth T.C."/>
            <person name="Visser J."/>
            <person name="Yu J.-H."/>
            <person name="Zhou M."/>
            <person name="Andersen M.R."/>
            <person name="Archer D.B."/>
            <person name="Baker S.E."/>
            <person name="Benoit I."/>
            <person name="Brakhage A.A."/>
            <person name="Braus G.H."/>
            <person name="Fischer R."/>
            <person name="Frisvad J.C."/>
            <person name="Goldman G.H."/>
            <person name="Houbraken J."/>
            <person name="Oakley B."/>
            <person name="Pocsi I."/>
            <person name="Scazzocchio C."/>
            <person name="Seiboth B."/>
            <person name="vanKuyk P.A."/>
            <person name="Wortman J."/>
            <person name="Dyer P.S."/>
            <person name="Grigoriev I.V."/>
        </authorList>
    </citation>
    <scope>NUCLEOTIDE SEQUENCE [LARGE SCALE GENOMIC DNA]</scope>
    <source>
        <strain evidence="2">CBS 516.65</strain>
    </source>
</reference>
<dbReference type="EMBL" id="KV878906">
    <property type="protein sequence ID" value="OJJ81394.1"/>
    <property type="molecule type" value="Genomic_DNA"/>
</dbReference>
<dbReference type="GeneID" id="34461176"/>
<dbReference type="VEuPathDB" id="FungiDB:ASPGLDRAFT_38164"/>
<protein>
    <submittedName>
        <fullName evidence="1">Uncharacterized protein</fullName>
    </submittedName>
</protein>
<organism evidence="1 2">
    <name type="scientific">Aspergillus glaucus CBS 516.65</name>
    <dbReference type="NCBI Taxonomy" id="1160497"/>
    <lineage>
        <taxon>Eukaryota</taxon>
        <taxon>Fungi</taxon>
        <taxon>Dikarya</taxon>
        <taxon>Ascomycota</taxon>
        <taxon>Pezizomycotina</taxon>
        <taxon>Eurotiomycetes</taxon>
        <taxon>Eurotiomycetidae</taxon>
        <taxon>Eurotiales</taxon>
        <taxon>Aspergillaceae</taxon>
        <taxon>Aspergillus</taxon>
        <taxon>Aspergillus subgen. Aspergillus</taxon>
    </lineage>
</organism>
<name>A0A1L9VBV4_ASPGL</name>
<dbReference type="AlphaFoldDB" id="A0A1L9VBV4"/>
<sequence>MNRFRGRHTTTDKEPGIIDREAVQTVVQEVMEDVKARDGERLMLERAGVSAQADADWALKTWIPESLRKDNWTR</sequence>
<accession>A0A1L9VBV4</accession>
<proteinExistence type="predicted"/>
<dbReference type="RefSeq" id="XP_022398092.1">
    <property type="nucleotide sequence ID" value="XM_022544915.1"/>
</dbReference>
<evidence type="ECO:0000313" key="2">
    <source>
        <dbReference type="Proteomes" id="UP000184300"/>
    </source>
</evidence>